<evidence type="ECO:0000313" key="10">
    <source>
        <dbReference type="EMBL" id="BBU45923.1"/>
    </source>
</evidence>
<dbReference type="InterPro" id="IPR003439">
    <property type="entry name" value="ABC_transporter-like_ATP-bd"/>
</dbReference>
<dbReference type="PROSITE" id="PS50893">
    <property type="entry name" value="ABC_TRANSPORTER_2"/>
    <property type="match status" value="2"/>
</dbReference>
<evidence type="ECO:0000259" key="9">
    <source>
        <dbReference type="PROSITE" id="PS50893"/>
    </source>
</evidence>
<feature type="domain" description="ABC transporter" evidence="9">
    <location>
        <begin position="276"/>
        <end position="525"/>
    </location>
</feature>
<organism evidence="10 11">
    <name type="scientific">Pseudomonas putida</name>
    <name type="common">Arthrobacter siderocapsulatus</name>
    <dbReference type="NCBI Taxonomy" id="303"/>
    <lineage>
        <taxon>Bacteria</taxon>
        <taxon>Pseudomonadati</taxon>
        <taxon>Pseudomonadota</taxon>
        <taxon>Gammaproteobacteria</taxon>
        <taxon>Pseudomonadales</taxon>
        <taxon>Pseudomonadaceae</taxon>
        <taxon>Pseudomonas</taxon>
    </lineage>
</organism>
<dbReference type="InterPro" id="IPR050319">
    <property type="entry name" value="ABC_transp_ATP-bind"/>
</dbReference>
<dbReference type="Pfam" id="PF00005">
    <property type="entry name" value="ABC_tran"/>
    <property type="match status" value="2"/>
</dbReference>
<dbReference type="GO" id="GO:0015833">
    <property type="term" value="P:peptide transport"/>
    <property type="evidence" value="ECO:0007669"/>
    <property type="project" value="InterPro"/>
</dbReference>
<keyword evidence="3" id="KW-0547">Nucleotide-binding</keyword>
<dbReference type="NCBIfam" id="NF008453">
    <property type="entry name" value="PRK11308.1"/>
    <property type="match status" value="2"/>
</dbReference>
<dbReference type="GO" id="GO:0005524">
    <property type="term" value="F:ATP binding"/>
    <property type="evidence" value="ECO:0007669"/>
    <property type="project" value="UniProtKB-KW"/>
</dbReference>
<dbReference type="SMART" id="SM00382">
    <property type="entry name" value="AAA"/>
    <property type="match status" value="2"/>
</dbReference>
<evidence type="ECO:0000256" key="4">
    <source>
        <dbReference type="ARBA" id="ARBA00022840"/>
    </source>
</evidence>
<dbReference type="InterPro" id="IPR003593">
    <property type="entry name" value="AAA+_ATPase"/>
</dbReference>
<evidence type="ECO:0000313" key="11">
    <source>
        <dbReference type="Proteomes" id="UP000464661"/>
    </source>
</evidence>
<dbReference type="SUPFAM" id="SSF52540">
    <property type="entry name" value="P-loop containing nucleoside triphosphate hydrolases"/>
    <property type="match status" value="2"/>
</dbReference>
<comment type="function">
    <text evidence="7">Part of the ABC transporter DppABCDF involved in the uptake of various di/tripeptides. Is also involved in the uptake of phaseolotoxin, a toxic tripeptide inhibiting the enzyme ornithine carbamoyltransferase. Responsible for energy coupling to the transport system.</text>
</comment>
<dbReference type="GO" id="GO:0016887">
    <property type="term" value="F:ATP hydrolysis activity"/>
    <property type="evidence" value="ECO:0007669"/>
    <property type="project" value="InterPro"/>
</dbReference>
<evidence type="ECO:0000256" key="5">
    <source>
        <dbReference type="ARBA" id="ARBA00038852"/>
    </source>
</evidence>
<dbReference type="RefSeq" id="WP_019096480.1">
    <property type="nucleotide sequence ID" value="NZ_AP022324.1"/>
</dbReference>
<dbReference type="PROSITE" id="PS00211">
    <property type="entry name" value="ABC_TRANSPORTER_1"/>
    <property type="match status" value="2"/>
</dbReference>
<comment type="similarity">
    <text evidence="1">Belongs to the ABC transporter superfamily.</text>
</comment>
<evidence type="ECO:0000256" key="7">
    <source>
        <dbReference type="ARBA" id="ARBA00058018"/>
    </source>
</evidence>
<evidence type="ECO:0000256" key="2">
    <source>
        <dbReference type="ARBA" id="ARBA00022448"/>
    </source>
</evidence>
<proteinExistence type="inferred from homology"/>
<evidence type="ECO:0000256" key="1">
    <source>
        <dbReference type="ARBA" id="ARBA00005417"/>
    </source>
</evidence>
<dbReference type="Proteomes" id="UP000464661">
    <property type="component" value="Chromosome"/>
</dbReference>
<dbReference type="InterPro" id="IPR013563">
    <property type="entry name" value="Oligopep_ABC_C"/>
</dbReference>
<evidence type="ECO:0000256" key="6">
    <source>
        <dbReference type="ARBA" id="ARBA00047356"/>
    </source>
</evidence>
<gene>
    <name evidence="10" type="ORF">PPTS312_38380</name>
</gene>
<dbReference type="Pfam" id="PF08352">
    <property type="entry name" value="oligo_HPY"/>
    <property type="match status" value="2"/>
</dbReference>
<dbReference type="AlphaFoldDB" id="A0A7U6M4R9"/>
<dbReference type="InterPro" id="IPR017871">
    <property type="entry name" value="ABC_transporter-like_CS"/>
</dbReference>
<dbReference type="NCBIfam" id="NF007739">
    <property type="entry name" value="PRK10419.1"/>
    <property type="match status" value="2"/>
</dbReference>
<evidence type="ECO:0000256" key="3">
    <source>
        <dbReference type="ARBA" id="ARBA00022741"/>
    </source>
</evidence>
<evidence type="ECO:0000256" key="8">
    <source>
        <dbReference type="ARBA" id="ARBA00065473"/>
    </source>
</evidence>
<dbReference type="InterPro" id="IPR027417">
    <property type="entry name" value="P-loop_NTPase"/>
</dbReference>
<protein>
    <recommendedName>
        <fullName evidence="5">ABC-type dipeptide transporter</fullName>
        <ecNumber evidence="5">7.4.2.9</ecNumber>
    </recommendedName>
</protein>
<keyword evidence="4 10" id="KW-0067">ATP-binding</keyword>
<dbReference type="EC" id="7.4.2.9" evidence="5"/>
<dbReference type="PANTHER" id="PTHR43776:SF7">
    <property type="entry name" value="D,D-DIPEPTIDE TRANSPORT ATP-BINDING PROTEIN DDPF-RELATED"/>
    <property type="match status" value="1"/>
</dbReference>
<dbReference type="EMBL" id="AP022324">
    <property type="protein sequence ID" value="BBU45923.1"/>
    <property type="molecule type" value="Genomic_DNA"/>
</dbReference>
<name>A0A7U6M4R9_PSEPU</name>
<accession>A0A7U6M4R9</accession>
<dbReference type="PANTHER" id="PTHR43776">
    <property type="entry name" value="TRANSPORT ATP-BINDING PROTEIN"/>
    <property type="match status" value="1"/>
</dbReference>
<dbReference type="CDD" id="cd03257">
    <property type="entry name" value="ABC_NikE_OppD_transporters"/>
    <property type="match status" value="2"/>
</dbReference>
<keyword evidence="2" id="KW-0813">Transport</keyword>
<dbReference type="FunFam" id="3.40.50.300:FF:000016">
    <property type="entry name" value="Oligopeptide ABC transporter ATP-binding component"/>
    <property type="match status" value="2"/>
</dbReference>
<comment type="subunit">
    <text evidence="8">The complex is composed of two ATP-binding proteins (DppD and DppF), two transmembrane proteins (DppB and DppC) and a solute-binding protein (DppA1-A5). Five orthologous SBPs (DppA1-A5) are present in P.aeruginosa, which increases the substrate specificity of the DppBCDF transporter.</text>
</comment>
<comment type="catalytic activity">
    <reaction evidence="6">
        <text>a dipeptide(out) + ATP + H2O = a dipeptide(in) + ADP + phosphate + H(+)</text>
        <dbReference type="Rhea" id="RHEA:23120"/>
        <dbReference type="ChEBI" id="CHEBI:15377"/>
        <dbReference type="ChEBI" id="CHEBI:15378"/>
        <dbReference type="ChEBI" id="CHEBI:30616"/>
        <dbReference type="ChEBI" id="CHEBI:43474"/>
        <dbReference type="ChEBI" id="CHEBI:90799"/>
        <dbReference type="ChEBI" id="CHEBI:456216"/>
        <dbReference type="EC" id="7.4.2.9"/>
    </reaction>
</comment>
<dbReference type="Gene3D" id="3.40.50.300">
    <property type="entry name" value="P-loop containing nucleotide triphosphate hydrolases"/>
    <property type="match status" value="2"/>
</dbReference>
<sequence length="541" mass="59927">MSEQNLIEVRDLAVEFVTGDQVNRVVDGISFDIRKGETLALVGESGSGKSVTAHSILRLLPYPLARHPNGSIRYEGKDLLQQNEKTLQRIRGNRIAMIFQEPMTSLNPLHCIEKQINEILLLHKGLTGKEATARTLELLELVGIPEPQKRLKALPHELSGGQRQRVMIAMALANEPELLIADEPTTALDVTVQLKILDLLKELQARLGMALLLISHDLNLVRRIAHRVCVMQRGQIVEQAECATLFSSPQHHYTQMLINAEPSGLPAHNPVGAPLLEVDDLKVWFPIKKGLLRRTVDHVKAVDGVNFSLPQGQTLGIVGESGSGKSTLGLAILRLISSQGGIHFHGQNLQGLNQKAVRPLRREMQVVFQDPFGSLSPRMCVADIVGEGLRIHGIGTAQEQEAAIIAALEEVGLDPRTRHRYPHEFSGGQRQRIAIARALVLKPALILLDEPTSALDRTVQRQVVELLRNLQQKYNLTYLFISHDLAVVKALSHQLMVIKHGHVVEQGDAQAIFHAPQHPYTRQLLEAAFLEVDDAEPGMMR</sequence>
<dbReference type="GO" id="GO:0055085">
    <property type="term" value="P:transmembrane transport"/>
    <property type="evidence" value="ECO:0007669"/>
    <property type="project" value="UniProtKB-ARBA"/>
</dbReference>
<feature type="domain" description="ABC transporter" evidence="9">
    <location>
        <begin position="7"/>
        <end position="258"/>
    </location>
</feature>
<reference evidence="10 11" key="1">
    <citation type="submission" date="2020-01" db="EMBL/GenBank/DDBJ databases">
        <title>Complete Genome Sequence of Pseudomonas putida Strain TS312, Harboring the HdtS type N-acyl-homoserine Lactone Synthase, Isolated from a Paper Mill.</title>
        <authorList>
            <person name="Hosoe A."/>
            <person name="Suenaga T."/>
            <person name="Sugi T."/>
            <person name="Izumi T."/>
            <person name="Nagai N."/>
            <person name="Terada A."/>
        </authorList>
    </citation>
    <scope>NUCLEOTIDE SEQUENCE [LARGE SCALE GENOMIC DNA]</scope>
    <source>
        <strain evidence="10 11">TS312</strain>
    </source>
</reference>